<dbReference type="EMBL" id="KZ819321">
    <property type="protein sequence ID" value="PWN24311.1"/>
    <property type="molecule type" value="Genomic_DNA"/>
</dbReference>
<feature type="signal peptide" evidence="3">
    <location>
        <begin position="1"/>
        <end position="25"/>
    </location>
</feature>
<dbReference type="PANTHER" id="PTHR20963:SF42">
    <property type="entry name" value="PHOSPHOGLYCERATE MUTASE-LIKE PROTEIN"/>
    <property type="match status" value="1"/>
</dbReference>
<dbReference type="SUPFAM" id="SSF53254">
    <property type="entry name" value="Phosphoglycerate mutase-like"/>
    <property type="match status" value="1"/>
</dbReference>
<organism evidence="4 5">
    <name type="scientific">Pseudomicrostroma glucosiphilum</name>
    <dbReference type="NCBI Taxonomy" id="1684307"/>
    <lineage>
        <taxon>Eukaryota</taxon>
        <taxon>Fungi</taxon>
        <taxon>Dikarya</taxon>
        <taxon>Basidiomycota</taxon>
        <taxon>Ustilaginomycotina</taxon>
        <taxon>Exobasidiomycetes</taxon>
        <taxon>Microstromatales</taxon>
        <taxon>Microstromatales incertae sedis</taxon>
        <taxon>Pseudomicrostroma</taxon>
    </lineage>
</organism>
<name>A0A316UJ02_9BASI</name>
<dbReference type="InterPro" id="IPR033379">
    <property type="entry name" value="Acid_Pase_AS"/>
</dbReference>
<dbReference type="GeneID" id="37011838"/>
<dbReference type="CDD" id="cd07061">
    <property type="entry name" value="HP_HAP_like"/>
    <property type="match status" value="1"/>
</dbReference>
<dbReference type="AlphaFoldDB" id="A0A316UJ02"/>
<proteinExistence type="predicted"/>
<feature type="chain" id="PRO_5016310677" evidence="3">
    <location>
        <begin position="26"/>
        <end position="550"/>
    </location>
</feature>
<evidence type="ECO:0000256" key="3">
    <source>
        <dbReference type="SAM" id="SignalP"/>
    </source>
</evidence>
<dbReference type="PROSITE" id="PS00616">
    <property type="entry name" value="HIS_ACID_PHOSPHAT_1"/>
    <property type="match status" value="1"/>
</dbReference>
<dbReference type="OrthoDB" id="6509975at2759"/>
<dbReference type="Proteomes" id="UP000245942">
    <property type="component" value="Unassembled WGS sequence"/>
</dbReference>
<sequence length="550" mass="60772">MQSLVRKLALAASALLALTLVFYLAVGPTGEGTGHHLPEWRWSGNFWKGGKMPYDFPSDVGYPGPTQKGPPSQLAQEDTVSQSGAVKKPWNPLPLEIALPDAQSQYGNFEPFLHMGPLTPYAASSGFGIDDGKYGRMPDGCIIEQVHYLSRHGSRYPTSGSPANLIRDLLGQSPRPVFSGPLSFLNAYRYRLGKELLVPVGRQQLYDEGVSAIISYGNLIYEDIATFGTLFARAGSQHRIVESARNWLAGALGVGGTWENSSTLEIQIEADGFNTTLAPNFACPNAGKAGWEVGNAWKEEWINDYAKAAVERLQPYVKGVTLTPKLINALQQVCSYDTVAGFDSTALCSLFTKEEWLGYEYAWDLEFYGGYGSGSSVGPAQGVGWLNEMLARLEGQAWDPRLQTSENSTFDAHPRTFPVDRRFYVDFTHDSVIANVLAALDLPAFARELPVHRPDPQRMYRTSQLVPFGARLIVEKLQCQASSRFPAVTSNNVTEGRFIRMKLNDALLPLDSLSACASEKRKDGVCSMDAFLKSYEGRMERVKWERCFEK</sequence>
<evidence type="ECO:0000256" key="1">
    <source>
        <dbReference type="ARBA" id="ARBA00022801"/>
    </source>
</evidence>
<dbReference type="PANTHER" id="PTHR20963">
    <property type="entry name" value="MULTIPLE INOSITOL POLYPHOSPHATE PHOSPHATASE-RELATED"/>
    <property type="match status" value="1"/>
</dbReference>
<dbReference type="InterPro" id="IPR029033">
    <property type="entry name" value="His_PPase_superfam"/>
</dbReference>
<evidence type="ECO:0000256" key="2">
    <source>
        <dbReference type="SAM" id="MobiDB-lite"/>
    </source>
</evidence>
<dbReference type="STRING" id="1684307.A0A316UJ02"/>
<accession>A0A316UJ02</accession>
<evidence type="ECO:0000313" key="4">
    <source>
        <dbReference type="EMBL" id="PWN24311.1"/>
    </source>
</evidence>
<evidence type="ECO:0000313" key="5">
    <source>
        <dbReference type="Proteomes" id="UP000245942"/>
    </source>
</evidence>
<feature type="region of interest" description="Disordered" evidence="2">
    <location>
        <begin position="58"/>
        <end position="86"/>
    </location>
</feature>
<feature type="compositionally biased region" description="Polar residues" evidence="2">
    <location>
        <begin position="69"/>
        <end position="84"/>
    </location>
</feature>
<protein>
    <submittedName>
        <fullName evidence="4">Phosphoglycerate mutase-like protein</fullName>
    </submittedName>
</protein>
<dbReference type="InterPro" id="IPR000560">
    <property type="entry name" value="His_Pase_clade-2"/>
</dbReference>
<reference evidence="4 5" key="1">
    <citation type="journal article" date="2018" name="Mol. Biol. Evol.">
        <title>Broad Genomic Sampling Reveals a Smut Pathogenic Ancestry of the Fungal Clade Ustilaginomycotina.</title>
        <authorList>
            <person name="Kijpornyongpan T."/>
            <person name="Mondo S.J."/>
            <person name="Barry K."/>
            <person name="Sandor L."/>
            <person name="Lee J."/>
            <person name="Lipzen A."/>
            <person name="Pangilinan J."/>
            <person name="LaButti K."/>
            <person name="Hainaut M."/>
            <person name="Henrissat B."/>
            <person name="Grigoriev I.V."/>
            <person name="Spatafora J.W."/>
            <person name="Aime M.C."/>
        </authorList>
    </citation>
    <scope>NUCLEOTIDE SEQUENCE [LARGE SCALE GENOMIC DNA]</scope>
    <source>
        <strain evidence="4 5">MCA 4718</strain>
    </source>
</reference>
<keyword evidence="5" id="KW-1185">Reference proteome</keyword>
<gene>
    <name evidence="4" type="ORF">BCV69DRAFT_244343</name>
</gene>
<dbReference type="RefSeq" id="XP_025351471.1">
    <property type="nucleotide sequence ID" value="XM_025490104.1"/>
</dbReference>
<dbReference type="GO" id="GO:0003993">
    <property type="term" value="F:acid phosphatase activity"/>
    <property type="evidence" value="ECO:0007669"/>
    <property type="project" value="TreeGrafter"/>
</dbReference>
<keyword evidence="1" id="KW-0378">Hydrolase</keyword>
<dbReference type="Gene3D" id="3.40.50.1240">
    <property type="entry name" value="Phosphoglycerate mutase-like"/>
    <property type="match status" value="1"/>
</dbReference>
<dbReference type="Pfam" id="PF00328">
    <property type="entry name" value="His_Phos_2"/>
    <property type="match status" value="1"/>
</dbReference>
<keyword evidence="3" id="KW-0732">Signal</keyword>